<dbReference type="Proteomes" id="UP000001502">
    <property type="component" value="Chromosome"/>
</dbReference>
<dbReference type="KEGG" id="scp:HMPREF0833_11742"/>
<dbReference type="AlphaFoldDB" id="F8DHE2"/>
<evidence type="ECO:0000313" key="1">
    <source>
        <dbReference type="EMBL" id="AEH56773.1"/>
    </source>
</evidence>
<proteinExistence type="predicted"/>
<protein>
    <recommendedName>
        <fullName evidence="3">DUF1310 family protein</fullName>
    </recommendedName>
</protein>
<organism evidence="1 2">
    <name type="scientific">Streptococcus parasanguinis (strain ATCC 15912 / DSM 6778 / CIP 104372 / LMG 14537)</name>
    <dbReference type="NCBI Taxonomy" id="760570"/>
    <lineage>
        <taxon>Bacteria</taxon>
        <taxon>Bacillati</taxon>
        <taxon>Bacillota</taxon>
        <taxon>Bacilli</taxon>
        <taxon>Lactobacillales</taxon>
        <taxon>Streptococcaceae</taxon>
        <taxon>Streptococcus</taxon>
    </lineage>
</organism>
<dbReference type="PROSITE" id="PS51257">
    <property type="entry name" value="PROKAR_LIPOPROTEIN"/>
    <property type="match status" value="1"/>
</dbReference>
<evidence type="ECO:0008006" key="3">
    <source>
        <dbReference type="Google" id="ProtNLM"/>
    </source>
</evidence>
<dbReference type="EMBL" id="CP002843">
    <property type="protein sequence ID" value="AEH56773.1"/>
    <property type="molecule type" value="Genomic_DNA"/>
</dbReference>
<name>F8DHE2_STREP</name>
<dbReference type="HOGENOM" id="CLU_107589_1_0_9"/>
<dbReference type="InterPro" id="IPR010738">
    <property type="entry name" value="DUF1310"/>
</dbReference>
<dbReference type="RefSeq" id="WP_013904554.1">
    <property type="nucleotide sequence ID" value="NC_015678.1"/>
</dbReference>
<sequence length="141" mass="15987">MEASKENRKTKIRWTLWLLLTTLFLGGCSFITGRSTKKREMIQIAESKKMKVAIENMLTKLDSKALTPEGKIKSYKISKDDLDYNPMGGLLVKIVINNDEKLVLSTTIQEDATTGKYEETYFGETEELSDLLTSNHSGKYP</sequence>
<dbReference type="GeneID" id="10836292"/>
<accession>F8DHE2</accession>
<reference evidence="2" key="1">
    <citation type="submission" date="2011-06" db="EMBL/GenBank/DDBJ databases">
        <title>Complete sequence of Streptococcus parasanguinis strain ATCC 15912.</title>
        <authorList>
            <person name="Muzny D."/>
            <person name="Qin X."/>
            <person name="Buhay C."/>
            <person name="Dugan-Rocha S."/>
            <person name="Ding Y."/>
            <person name="Chen G."/>
            <person name="Hawes A."/>
            <person name="Holder M."/>
            <person name="Jhangiani S."/>
            <person name="Johnson A."/>
            <person name="Khan Z."/>
            <person name="Li Z."/>
            <person name="Liu W."/>
            <person name="Liu X."/>
            <person name="Perez L."/>
            <person name="Shen H."/>
            <person name="Wang Q."/>
            <person name="Watt J."/>
            <person name="Xi L."/>
            <person name="Xin Y."/>
            <person name="Zhou J."/>
            <person name="Deng J."/>
            <person name="Jiang H."/>
            <person name="Liu Y."/>
            <person name="Qu J."/>
            <person name="Song X.-Z."/>
            <person name="Zhang L."/>
            <person name="Villasana D."/>
            <person name="Johnson A."/>
            <person name="Liu J."/>
            <person name="Liyanage D."/>
            <person name="Lorensuhewa L."/>
            <person name="Robinson T."/>
            <person name="Song A."/>
            <person name="Song B.-B."/>
            <person name="Dinh H."/>
            <person name="Thornton R."/>
            <person name="Coyle M."/>
            <person name="Francisco L."/>
            <person name="Jackson L."/>
            <person name="Javaid M."/>
            <person name="Korchina V."/>
            <person name="Kovar C."/>
            <person name="Mata R."/>
            <person name="Mathew T."/>
            <person name="Ngo R."/>
            <person name="Nguyen L."/>
            <person name="Nguyen N."/>
            <person name="Okwuonu G."/>
            <person name="Ongeri F."/>
            <person name="Pham C."/>
            <person name="Simmons D."/>
            <person name="Wilczek-Boney K."/>
            <person name="Hale W."/>
            <person name="Jakkamsetti A."/>
            <person name="Pham P."/>
            <person name="Ruth R."/>
            <person name="San Lucas F."/>
            <person name="Warren J."/>
            <person name="Zhang J."/>
            <person name="Zhao Z."/>
            <person name="Zhou C."/>
            <person name="Zhu D."/>
            <person name="Lee S."/>
            <person name="Bess C."/>
            <person name="Blankenburg K."/>
            <person name="Forbes L."/>
            <person name="Fu Q."/>
            <person name="Gubbala S."/>
            <person name="Hirani K."/>
            <person name="Jayaseelan J.C."/>
            <person name="Lara F."/>
            <person name="Munidasa M."/>
            <person name="Palculict T."/>
            <person name="Patil S."/>
            <person name="Pu L.-L."/>
            <person name="Saada N."/>
            <person name="Tang L."/>
            <person name="Weissenberger G."/>
            <person name="Zhu Y."/>
            <person name="Hemphill L."/>
            <person name="Shang Y."/>
            <person name="Youmans B."/>
            <person name="Ayvaz T."/>
            <person name="Ross M."/>
            <person name="Santibanez J."/>
            <person name="Aqrawi P."/>
            <person name="Gross S."/>
            <person name="Joshi V."/>
            <person name="Fowler G."/>
            <person name="Nazareth L."/>
            <person name="Reid J."/>
            <person name="Worley K."/>
            <person name="Petrosino J."/>
            <person name="Highlander S."/>
            <person name="Gibbs R."/>
        </authorList>
    </citation>
    <scope>NUCLEOTIDE SEQUENCE [LARGE SCALE GENOMIC DNA]</scope>
    <source>
        <strain evidence="2">ATCC 15912 / DSM 6778 / CIP 104372 / LMG 14537</strain>
    </source>
</reference>
<gene>
    <name evidence="1" type="ordered locus">HMPREF0833_11742</name>
</gene>
<dbReference type="Pfam" id="PF07006">
    <property type="entry name" value="DUF1310"/>
    <property type="match status" value="1"/>
</dbReference>
<evidence type="ECO:0000313" key="2">
    <source>
        <dbReference type="Proteomes" id="UP000001502"/>
    </source>
</evidence>